<dbReference type="Proteomes" id="UP000812277">
    <property type="component" value="Unassembled WGS sequence"/>
</dbReference>
<dbReference type="InterPro" id="IPR043131">
    <property type="entry name" value="BCAT-like_N"/>
</dbReference>
<dbReference type="InterPro" id="IPR043132">
    <property type="entry name" value="BCAT-like_C"/>
</dbReference>
<reference evidence="4 5" key="1">
    <citation type="submission" date="2021-07" db="EMBL/GenBank/DDBJ databases">
        <title>Paenibacillus radiodurans sp. nov., isolated from the southeastern edge of Tengger Desert.</title>
        <authorList>
            <person name="Zhang G."/>
        </authorList>
    </citation>
    <scope>NUCLEOTIDE SEQUENCE [LARGE SCALE GENOMIC DNA]</scope>
    <source>
        <strain evidence="4 5">DT7-4</strain>
    </source>
</reference>
<evidence type="ECO:0000313" key="5">
    <source>
        <dbReference type="Proteomes" id="UP000812277"/>
    </source>
</evidence>
<keyword evidence="5" id="KW-1185">Reference proteome</keyword>
<evidence type="ECO:0000256" key="3">
    <source>
        <dbReference type="ARBA" id="ARBA00022898"/>
    </source>
</evidence>
<dbReference type="Pfam" id="PF01063">
    <property type="entry name" value="Aminotran_4"/>
    <property type="match status" value="1"/>
</dbReference>
<keyword evidence="4" id="KW-0032">Aminotransferase</keyword>
<dbReference type="Gene3D" id="3.20.10.10">
    <property type="entry name" value="D-amino Acid Aminotransferase, subunit A, domain 2"/>
    <property type="match status" value="1"/>
</dbReference>
<comment type="caution">
    <text evidence="4">The sequence shown here is derived from an EMBL/GenBank/DDBJ whole genome shotgun (WGS) entry which is preliminary data.</text>
</comment>
<dbReference type="PANTHER" id="PTHR42743:SF11">
    <property type="entry name" value="AMINODEOXYCHORISMATE LYASE"/>
    <property type="match status" value="1"/>
</dbReference>
<keyword evidence="4" id="KW-0808">Transferase</keyword>
<organism evidence="4 5">
    <name type="scientific">Paenibacillus oenotherae</name>
    <dbReference type="NCBI Taxonomy" id="1435645"/>
    <lineage>
        <taxon>Bacteria</taxon>
        <taxon>Bacillati</taxon>
        <taxon>Bacillota</taxon>
        <taxon>Bacilli</taxon>
        <taxon>Bacillales</taxon>
        <taxon>Paenibacillaceae</taxon>
        <taxon>Paenibacillus</taxon>
    </lineage>
</organism>
<evidence type="ECO:0000313" key="4">
    <source>
        <dbReference type="EMBL" id="MBW7473780.1"/>
    </source>
</evidence>
<dbReference type="InterPro" id="IPR001544">
    <property type="entry name" value="Aminotrans_IV"/>
</dbReference>
<evidence type="ECO:0000256" key="2">
    <source>
        <dbReference type="ARBA" id="ARBA00009320"/>
    </source>
</evidence>
<sequence length="214" mass="24147">MQANHSYKSAFQLLETLLLENGEYSLLEHHILRLMDSAAYFGFHGDEEQIRRELAAHAAAYSEPRRVRLLLDADGRVQVESQPYIPLEGNEFPVALAQRPISKEDVFLRHKTTNRHIYEDCKQGAGDVFDVLLWNEDDEITEFTIGNLVAKIGGCMVTPPLHCGMLPGTMRASLLASGVIEERTIRRDEIRAAESLWLINSLRGWIPVYLSGGD</sequence>
<dbReference type="Gene3D" id="3.30.470.10">
    <property type="match status" value="1"/>
</dbReference>
<accession>A0ABS7D1G1</accession>
<proteinExistence type="inferred from homology"/>
<dbReference type="RefSeq" id="WP_219870982.1">
    <property type="nucleotide sequence ID" value="NZ_JAHZIJ010000001.1"/>
</dbReference>
<dbReference type="InterPro" id="IPR036038">
    <property type="entry name" value="Aminotransferase-like"/>
</dbReference>
<comment type="cofactor">
    <cofactor evidence="1">
        <name>pyridoxal 5'-phosphate</name>
        <dbReference type="ChEBI" id="CHEBI:597326"/>
    </cofactor>
</comment>
<protein>
    <submittedName>
        <fullName evidence="4">Aminotransferase class IV</fullName>
    </submittedName>
</protein>
<keyword evidence="3" id="KW-0663">Pyridoxal phosphate</keyword>
<name>A0ABS7D1G1_9BACL</name>
<dbReference type="SUPFAM" id="SSF56752">
    <property type="entry name" value="D-aminoacid aminotransferase-like PLP-dependent enzymes"/>
    <property type="match status" value="1"/>
</dbReference>
<dbReference type="GO" id="GO:0008483">
    <property type="term" value="F:transaminase activity"/>
    <property type="evidence" value="ECO:0007669"/>
    <property type="project" value="UniProtKB-KW"/>
</dbReference>
<dbReference type="EMBL" id="JAHZIJ010000001">
    <property type="protein sequence ID" value="MBW7473780.1"/>
    <property type="molecule type" value="Genomic_DNA"/>
</dbReference>
<dbReference type="PANTHER" id="PTHR42743">
    <property type="entry name" value="AMINO-ACID AMINOTRANSFERASE"/>
    <property type="match status" value="1"/>
</dbReference>
<dbReference type="InterPro" id="IPR050571">
    <property type="entry name" value="Class-IV_PLP-Dep_Aminotrnsfr"/>
</dbReference>
<gene>
    <name evidence="4" type="ORF">K0T92_03350</name>
</gene>
<comment type="similarity">
    <text evidence="2">Belongs to the class-IV pyridoxal-phosphate-dependent aminotransferase family.</text>
</comment>
<evidence type="ECO:0000256" key="1">
    <source>
        <dbReference type="ARBA" id="ARBA00001933"/>
    </source>
</evidence>